<protein>
    <submittedName>
        <fullName evidence="2">Uncharacterized protein</fullName>
    </submittedName>
</protein>
<organism evidence="2 3">
    <name type="scientific">Caerostris extrusa</name>
    <name type="common">Bark spider</name>
    <name type="synonym">Caerostris bankana</name>
    <dbReference type="NCBI Taxonomy" id="172846"/>
    <lineage>
        <taxon>Eukaryota</taxon>
        <taxon>Metazoa</taxon>
        <taxon>Ecdysozoa</taxon>
        <taxon>Arthropoda</taxon>
        <taxon>Chelicerata</taxon>
        <taxon>Arachnida</taxon>
        <taxon>Araneae</taxon>
        <taxon>Araneomorphae</taxon>
        <taxon>Entelegynae</taxon>
        <taxon>Araneoidea</taxon>
        <taxon>Araneidae</taxon>
        <taxon>Caerostris</taxon>
    </lineage>
</organism>
<gene>
    <name evidence="2" type="ORF">CEXT_763741</name>
</gene>
<accession>A0AAV4WC08</accession>
<reference evidence="2 3" key="1">
    <citation type="submission" date="2021-06" db="EMBL/GenBank/DDBJ databases">
        <title>Caerostris extrusa draft genome.</title>
        <authorList>
            <person name="Kono N."/>
            <person name="Arakawa K."/>
        </authorList>
    </citation>
    <scope>NUCLEOTIDE SEQUENCE [LARGE SCALE GENOMIC DNA]</scope>
</reference>
<evidence type="ECO:0000313" key="3">
    <source>
        <dbReference type="Proteomes" id="UP001054945"/>
    </source>
</evidence>
<dbReference type="AlphaFoldDB" id="A0AAV4WC08"/>
<feature type="region of interest" description="Disordered" evidence="1">
    <location>
        <begin position="89"/>
        <end position="122"/>
    </location>
</feature>
<name>A0AAV4WC08_CAEEX</name>
<proteinExistence type="predicted"/>
<evidence type="ECO:0000256" key="1">
    <source>
        <dbReference type="SAM" id="MobiDB-lite"/>
    </source>
</evidence>
<comment type="caution">
    <text evidence="2">The sequence shown here is derived from an EMBL/GenBank/DDBJ whole genome shotgun (WGS) entry which is preliminary data.</text>
</comment>
<dbReference type="Proteomes" id="UP001054945">
    <property type="component" value="Unassembled WGS sequence"/>
</dbReference>
<evidence type="ECO:0000313" key="2">
    <source>
        <dbReference type="EMBL" id="GIY79768.1"/>
    </source>
</evidence>
<keyword evidence="3" id="KW-1185">Reference proteome</keyword>
<sequence>MIECPFPFMAKVPSLLIFSPEIFKHLEESIELMGHPSLLPDHTSQNMYVDQRSEELGKLGLVLLSQYLQKVPETGHGMMDYEEDGDVAINLSKTRRKTAGDTPNGNAEPEDGEPQGQICKVN</sequence>
<dbReference type="EMBL" id="BPLR01015928">
    <property type="protein sequence ID" value="GIY79768.1"/>
    <property type="molecule type" value="Genomic_DNA"/>
</dbReference>